<reference evidence="2" key="2">
    <citation type="submission" date="2023-05" db="EMBL/GenBank/DDBJ databases">
        <authorList>
            <consortium name="Lawrence Berkeley National Laboratory"/>
            <person name="Steindorff A."/>
            <person name="Hensen N."/>
            <person name="Bonometti L."/>
            <person name="Westerberg I."/>
            <person name="Brannstrom I.O."/>
            <person name="Guillou S."/>
            <person name="Cros-Aarteil S."/>
            <person name="Calhoun S."/>
            <person name="Haridas S."/>
            <person name="Kuo A."/>
            <person name="Mondo S."/>
            <person name="Pangilinan J."/>
            <person name="Riley R."/>
            <person name="Labutti K."/>
            <person name="Andreopoulos B."/>
            <person name="Lipzen A."/>
            <person name="Chen C."/>
            <person name="Yanf M."/>
            <person name="Daum C."/>
            <person name="Ng V."/>
            <person name="Clum A."/>
            <person name="Ohm R."/>
            <person name="Martin F."/>
            <person name="Silar P."/>
            <person name="Natvig D."/>
            <person name="Lalanne C."/>
            <person name="Gautier V."/>
            <person name="Ament-Velasquez S.L."/>
            <person name="Kruys A."/>
            <person name="Hutchinson M.I."/>
            <person name="Powell A.J."/>
            <person name="Barry K."/>
            <person name="Miller A.N."/>
            <person name="Grigoriev I.V."/>
            <person name="Debuchy R."/>
            <person name="Gladieux P."/>
            <person name="Thoren M.H."/>
            <person name="Johannesson H."/>
        </authorList>
    </citation>
    <scope>NUCLEOTIDE SEQUENCE</scope>
    <source>
        <strain evidence="2">CBS 757.83</strain>
    </source>
</reference>
<name>A0AAN6T528_9PEZI</name>
<evidence type="ECO:0000313" key="2">
    <source>
        <dbReference type="EMBL" id="KAK4105475.1"/>
    </source>
</evidence>
<dbReference type="Proteomes" id="UP001305647">
    <property type="component" value="Unassembled WGS sequence"/>
</dbReference>
<reference evidence="2" key="1">
    <citation type="journal article" date="2023" name="Mol. Phylogenet. Evol.">
        <title>Genome-scale phylogeny and comparative genomics of the fungal order Sordariales.</title>
        <authorList>
            <person name="Hensen N."/>
            <person name="Bonometti L."/>
            <person name="Westerberg I."/>
            <person name="Brannstrom I.O."/>
            <person name="Guillou S."/>
            <person name="Cros-Aarteil S."/>
            <person name="Calhoun S."/>
            <person name="Haridas S."/>
            <person name="Kuo A."/>
            <person name="Mondo S."/>
            <person name="Pangilinan J."/>
            <person name="Riley R."/>
            <person name="LaButti K."/>
            <person name="Andreopoulos B."/>
            <person name="Lipzen A."/>
            <person name="Chen C."/>
            <person name="Yan M."/>
            <person name="Daum C."/>
            <person name="Ng V."/>
            <person name="Clum A."/>
            <person name="Steindorff A."/>
            <person name="Ohm R.A."/>
            <person name="Martin F."/>
            <person name="Silar P."/>
            <person name="Natvig D.O."/>
            <person name="Lalanne C."/>
            <person name="Gautier V."/>
            <person name="Ament-Velasquez S.L."/>
            <person name="Kruys A."/>
            <person name="Hutchinson M.I."/>
            <person name="Powell A.J."/>
            <person name="Barry K."/>
            <person name="Miller A.N."/>
            <person name="Grigoriev I.V."/>
            <person name="Debuchy R."/>
            <person name="Gladieux P."/>
            <person name="Hiltunen Thoren M."/>
            <person name="Johannesson H."/>
        </authorList>
    </citation>
    <scope>NUCLEOTIDE SEQUENCE</scope>
    <source>
        <strain evidence="2">CBS 757.83</strain>
    </source>
</reference>
<dbReference type="AlphaFoldDB" id="A0AAN6T528"/>
<sequence length="367" mass="39576">MASSKPQLYDARIPYTLAPELNMFMAWPFLPQGVHQQPASSSRTMLLQENGIQPPPPLSQPPSIPQQPPAIPPSHPQPSLSSSKRTTLHNPTTTTTTTTTTTITTDPSAAPAAPAAPAAIDDPRYMTMASRLAAYYRQRCEAVVRFQQERCRAWAAAQRQKSQEMMQAATVIVAWYTRERIARRRRKRKRAFKRGLMARGAAAAVGDGGGDDDGGGVSKHAGDLRLGGGGGGRIFKEEAVRRWVMGVPILGRCRGGGGGGVGNPVASKYADGAAGSSSPSTAGRQLPADKDEVGFDMDRERTPDTDTQLFNVADNIIKSHLARIDVPLLRVLSSDESESESESDGEEEDLMDYEDDEGEDGGEEENE</sequence>
<organism evidence="2 3">
    <name type="scientific">Parathielavia hyrcaniae</name>
    <dbReference type="NCBI Taxonomy" id="113614"/>
    <lineage>
        <taxon>Eukaryota</taxon>
        <taxon>Fungi</taxon>
        <taxon>Dikarya</taxon>
        <taxon>Ascomycota</taxon>
        <taxon>Pezizomycotina</taxon>
        <taxon>Sordariomycetes</taxon>
        <taxon>Sordariomycetidae</taxon>
        <taxon>Sordariales</taxon>
        <taxon>Chaetomiaceae</taxon>
        <taxon>Parathielavia</taxon>
    </lineage>
</organism>
<dbReference type="EMBL" id="MU863625">
    <property type="protein sequence ID" value="KAK4105475.1"/>
    <property type="molecule type" value="Genomic_DNA"/>
</dbReference>
<feature type="compositionally biased region" description="Low complexity" evidence="1">
    <location>
        <begin position="91"/>
        <end position="116"/>
    </location>
</feature>
<gene>
    <name evidence="2" type="ORF">N658DRAFT_120360</name>
</gene>
<feature type="region of interest" description="Disordered" evidence="1">
    <location>
        <begin position="48"/>
        <end position="116"/>
    </location>
</feature>
<evidence type="ECO:0000313" key="3">
    <source>
        <dbReference type="Proteomes" id="UP001305647"/>
    </source>
</evidence>
<feature type="compositionally biased region" description="Pro residues" evidence="1">
    <location>
        <begin position="53"/>
        <end position="76"/>
    </location>
</feature>
<feature type="compositionally biased region" description="Acidic residues" evidence="1">
    <location>
        <begin position="335"/>
        <end position="367"/>
    </location>
</feature>
<comment type="caution">
    <text evidence="2">The sequence shown here is derived from an EMBL/GenBank/DDBJ whole genome shotgun (WGS) entry which is preliminary data.</text>
</comment>
<accession>A0AAN6T528</accession>
<proteinExistence type="predicted"/>
<evidence type="ECO:0000256" key="1">
    <source>
        <dbReference type="SAM" id="MobiDB-lite"/>
    </source>
</evidence>
<keyword evidence="3" id="KW-1185">Reference proteome</keyword>
<protein>
    <submittedName>
        <fullName evidence="2">Uncharacterized protein</fullName>
    </submittedName>
</protein>
<feature type="region of interest" description="Disordered" evidence="1">
    <location>
        <begin position="329"/>
        <end position="367"/>
    </location>
</feature>